<feature type="region of interest" description="Disordered" evidence="1">
    <location>
        <begin position="1"/>
        <end position="55"/>
    </location>
</feature>
<organism evidence="2">
    <name type="scientific">uncultured Quadrisphaera sp</name>
    <dbReference type="NCBI Taxonomy" id="904978"/>
    <lineage>
        <taxon>Bacteria</taxon>
        <taxon>Bacillati</taxon>
        <taxon>Actinomycetota</taxon>
        <taxon>Actinomycetes</taxon>
        <taxon>Kineosporiales</taxon>
        <taxon>Kineosporiaceae</taxon>
        <taxon>Quadrisphaera</taxon>
        <taxon>environmental samples</taxon>
    </lineage>
</organism>
<feature type="compositionally biased region" description="Basic and acidic residues" evidence="1">
    <location>
        <begin position="77"/>
        <end position="106"/>
    </location>
</feature>
<feature type="compositionally biased region" description="Low complexity" evidence="1">
    <location>
        <begin position="305"/>
        <end position="316"/>
    </location>
</feature>
<feature type="non-terminal residue" evidence="2">
    <location>
        <position position="1"/>
    </location>
</feature>
<feature type="region of interest" description="Disordered" evidence="1">
    <location>
        <begin position="281"/>
        <end position="316"/>
    </location>
</feature>
<feature type="region of interest" description="Disordered" evidence="1">
    <location>
        <begin position="67"/>
        <end position="168"/>
    </location>
</feature>
<dbReference type="EMBL" id="CADCUY010000085">
    <property type="protein sequence ID" value="CAA9391196.1"/>
    <property type="molecule type" value="Genomic_DNA"/>
</dbReference>
<accession>A0A6J4NQT1</accession>
<feature type="non-terminal residue" evidence="2">
    <location>
        <position position="316"/>
    </location>
</feature>
<feature type="compositionally biased region" description="Low complexity" evidence="1">
    <location>
        <begin position="37"/>
        <end position="55"/>
    </location>
</feature>
<dbReference type="AlphaFoldDB" id="A0A6J4NQT1"/>
<feature type="compositionally biased region" description="Basic residues" evidence="1">
    <location>
        <begin position="1"/>
        <end position="11"/>
    </location>
</feature>
<gene>
    <name evidence="2" type="ORF">AVDCRST_MAG35-407</name>
</gene>
<sequence length="316" mass="33075">EHGDRARRRGDRRTAGPSTAAAARAREPDPPARHGMAVRPAGGAHRGGAVPAAARRAAGHVLHGLAAARGTGAGRAGELRLDPRRRPLRRGDRVHPALHRAGDGPHLRHLLRPGRGLGEPAARRGVLPDGVLPPLRRRHRCGGAHLVRGGQPPDRRHGAPGARRRADRRLVRLPRHPGQGAVDDAVPGGVEVHRLPGGRARGRPAVGARGAVRGGPHGRGQQPAAAALDHPAVPAAHARAAAGALGDRLAARLRPVLRADRRRARPQHRHARLRDLPDGVHLVRPRAGGSALGGPAARPRRRQRAAAARAAPPGGL</sequence>
<proteinExistence type="predicted"/>
<name>A0A6J4NQT1_9ACTN</name>
<evidence type="ECO:0000313" key="2">
    <source>
        <dbReference type="EMBL" id="CAA9391196.1"/>
    </source>
</evidence>
<protein>
    <submittedName>
        <fullName evidence="2">ABC transporter, permease protein 1 (Cluster 1, maltose/g3p/polyamine/iron)</fullName>
    </submittedName>
</protein>
<feature type="compositionally biased region" description="Low complexity" evidence="1">
    <location>
        <begin position="285"/>
        <end position="297"/>
    </location>
</feature>
<evidence type="ECO:0000256" key="1">
    <source>
        <dbReference type="SAM" id="MobiDB-lite"/>
    </source>
</evidence>
<reference evidence="2" key="1">
    <citation type="submission" date="2020-02" db="EMBL/GenBank/DDBJ databases">
        <authorList>
            <person name="Meier V. D."/>
        </authorList>
    </citation>
    <scope>NUCLEOTIDE SEQUENCE</scope>
    <source>
        <strain evidence="2">AVDCRST_MAG35</strain>
    </source>
</reference>